<evidence type="ECO:0000259" key="5">
    <source>
        <dbReference type="PROSITE" id="PS51063"/>
    </source>
</evidence>
<dbReference type="OrthoDB" id="9774616at2"/>
<accession>A0A401LCN1</accession>
<evidence type="ECO:0000256" key="1">
    <source>
        <dbReference type="ARBA" id="ARBA00023015"/>
    </source>
</evidence>
<dbReference type="Pfam" id="PF00027">
    <property type="entry name" value="cNMP_binding"/>
    <property type="match status" value="1"/>
</dbReference>
<name>A0A401LCN1_9FIRM</name>
<dbReference type="InterPro" id="IPR036390">
    <property type="entry name" value="WH_DNA-bd_sf"/>
</dbReference>
<dbReference type="AlphaFoldDB" id="A0A401LCN1"/>
<dbReference type="InterPro" id="IPR014710">
    <property type="entry name" value="RmlC-like_jellyroll"/>
</dbReference>
<dbReference type="SUPFAM" id="SSF46785">
    <property type="entry name" value="Winged helix' DNA-binding domain"/>
    <property type="match status" value="1"/>
</dbReference>
<dbReference type="PROSITE" id="PS51063">
    <property type="entry name" value="HTH_CRP_2"/>
    <property type="match status" value="1"/>
</dbReference>
<dbReference type="InterPro" id="IPR012318">
    <property type="entry name" value="HTH_CRP"/>
</dbReference>
<dbReference type="SUPFAM" id="SSF51206">
    <property type="entry name" value="cAMP-binding domain-like"/>
    <property type="match status" value="1"/>
</dbReference>
<evidence type="ECO:0000313" key="6">
    <source>
        <dbReference type="EMBL" id="GCB29289.1"/>
    </source>
</evidence>
<evidence type="ECO:0000313" key="7">
    <source>
        <dbReference type="Proteomes" id="UP000287361"/>
    </source>
</evidence>
<comment type="caution">
    <text evidence="6">The sequence shown here is derived from an EMBL/GenBank/DDBJ whole genome shotgun (WGS) entry which is preliminary data.</text>
</comment>
<evidence type="ECO:0000259" key="4">
    <source>
        <dbReference type="PROSITE" id="PS50042"/>
    </source>
</evidence>
<organism evidence="6 7">
    <name type="scientific">Anaerotignum faecicola</name>
    <dbReference type="NCBI Taxonomy" id="2358141"/>
    <lineage>
        <taxon>Bacteria</taxon>
        <taxon>Bacillati</taxon>
        <taxon>Bacillota</taxon>
        <taxon>Clostridia</taxon>
        <taxon>Lachnospirales</taxon>
        <taxon>Anaerotignaceae</taxon>
        <taxon>Anaerotignum</taxon>
    </lineage>
</organism>
<keyword evidence="2" id="KW-0238">DNA-binding</keyword>
<dbReference type="PROSITE" id="PS50042">
    <property type="entry name" value="CNMP_BINDING_3"/>
    <property type="match status" value="1"/>
</dbReference>
<dbReference type="EMBL" id="BHVZ01000001">
    <property type="protein sequence ID" value="GCB29289.1"/>
    <property type="molecule type" value="Genomic_DNA"/>
</dbReference>
<dbReference type="Pfam" id="PF13545">
    <property type="entry name" value="HTH_Crp_2"/>
    <property type="match status" value="1"/>
</dbReference>
<dbReference type="GO" id="GO:0003677">
    <property type="term" value="F:DNA binding"/>
    <property type="evidence" value="ECO:0007669"/>
    <property type="project" value="UniProtKB-KW"/>
</dbReference>
<feature type="domain" description="HTH crp-type" evidence="5">
    <location>
        <begin position="154"/>
        <end position="220"/>
    </location>
</feature>
<dbReference type="InterPro" id="IPR018490">
    <property type="entry name" value="cNMP-bd_dom_sf"/>
</dbReference>
<dbReference type="CDD" id="cd00038">
    <property type="entry name" value="CAP_ED"/>
    <property type="match status" value="1"/>
</dbReference>
<proteinExistence type="predicted"/>
<dbReference type="Proteomes" id="UP000287361">
    <property type="component" value="Unassembled WGS sequence"/>
</dbReference>
<dbReference type="InterPro" id="IPR000595">
    <property type="entry name" value="cNMP-bd_dom"/>
</dbReference>
<keyword evidence="7" id="KW-1185">Reference proteome</keyword>
<evidence type="ECO:0000256" key="2">
    <source>
        <dbReference type="ARBA" id="ARBA00023125"/>
    </source>
</evidence>
<protein>
    <submittedName>
        <fullName evidence="6">Crp/Fnr family transcriptional regulator</fullName>
    </submittedName>
</protein>
<dbReference type="GO" id="GO:0006355">
    <property type="term" value="P:regulation of DNA-templated transcription"/>
    <property type="evidence" value="ECO:0007669"/>
    <property type="project" value="InterPro"/>
</dbReference>
<evidence type="ECO:0000256" key="3">
    <source>
        <dbReference type="ARBA" id="ARBA00023163"/>
    </source>
</evidence>
<feature type="domain" description="Cyclic nucleotide-binding" evidence="4">
    <location>
        <begin position="13"/>
        <end position="111"/>
    </location>
</feature>
<gene>
    <name evidence="6" type="ORF">KGMB03357_09500</name>
</gene>
<keyword evidence="3" id="KW-0804">Transcription</keyword>
<sequence>MKEFFPIIRSSQLFSGVSEEELTAMLSCLETRRESFPKDALLLRIGDTADAIGLVLSGSILIIQEDIWGNRNIISKAGVGQTFAAAYACAPGSVLNVSVVAETAVTVLYLNIKRVLHVCSSACTHHNHIIRNLLGELAEKNLRFSEKLTHMGQRTTRAKLMSYFSAEAQRLGKYEFDIPFSRQQLADYLAVERSGLSLELGKMRDEGLLDFHKNHFVLKV</sequence>
<reference evidence="6 7" key="1">
    <citation type="submission" date="2018-10" db="EMBL/GenBank/DDBJ databases">
        <title>Draft Genome Sequence of Anaerotignum sp. KCTC 15736.</title>
        <authorList>
            <person name="Choi S.H."/>
            <person name="Kim J.S."/>
            <person name="Kang S.W."/>
            <person name="Lee J.S."/>
            <person name="Park S.H."/>
        </authorList>
    </citation>
    <scope>NUCLEOTIDE SEQUENCE [LARGE SCALE GENOMIC DNA]</scope>
    <source>
        <strain evidence="6 7">KCTC 15736</strain>
    </source>
</reference>
<keyword evidence="1" id="KW-0805">Transcription regulation</keyword>
<dbReference type="Gene3D" id="2.60.120.10">
    <property type="entry name" value="Jelly Rolls"/>
    <property type="match status" value="1"/>
</dbReference>